<keyword evidence="4" id="KW-1185">Reference proteome</keyword>
<reference evidence="4" key="1">
    <citation type="journal article" date="2019" name="Int. J. Syst. Evol. Microbiol.">
        <title>The Global Catalogue of Microorganisms (GCM) 10K type strain sequencing project: providing services to taxonomists for standard genome sequencing and annotation.</title>
        <authorList>
            <consortium name="The Broad Institute Genomics Platform"/>
            <consortium name="The Broad Institute Genome Sequencing Center for Infectious Disease"/>
            <person name="Wu L."/>
            <person name="Ma J."/>
        </authorList>
    </citation>
    <scope>NUCLEOTIDE SEQUENCE [LARGE SCALE GENOMIC DNA]</scope>
    <source>
        <strain evidence="4">NBRC 111368</strain>
    </source>
</reference>
<comment type="subcellular location">
    <subcellularLocation>
        <location evidence="1">Secreted</location>
    </subcellularLocation>
</comment>
<dbReference type="Gene3D" id="2.150.10.10">
    <property type="entry name" value="Serralysin-like metalloprotease, C-terminal"/>
    <property type="match status" value="3"/>
</dbReference>
<gene>
    <name evidence="3" type="ORF">ACFQAU_18125</name>
</gene>
<keyword evidence="2" id="KW-0964">Secreted</keyword>
<dbReference type="PRINTS" id="PR00313">
    <property type="entry name" value="CABNDNGRPT"/>
</dbReference>
<protein>
    <submittedName>
        <fullName evidence="3">M10 family metallopeptidase C-terminal domain-containing protein</fullName>
    </submittedName>
</protein>
<organism evidence="3 4">
    <name type="scientific">Sulfitobacter profundi</name>
    <dbReference type="NCBI Taxonomy" id="2679961"/>
    <lineage>
        <taxon>Bacteria</taxon>
        <taxon>Pseudomonadati</taxon>
        <taxon>Pseudomonadota</taxon>
        <taxon>Alphaproteobacteria</taxon>
        <taxon>Rhodobacterales</taxon>
        <taxon>Roseobacteraceae</taxon>
        <taxon>Sulfitobacter</taxon>
    </lineage>
</organism>
<dbReference type="PANTHER" id="PTHR38340">
    <property type="entry name" value="S-LAYER PROTEIN"/>
    <property type="match status" value="1"/>
</dbReference>
<comment type="caution">
    <text evidence="3">The sequence shown here is derived from an EMBL/GenBank/DDBJ whole genome shotgun (WGS) entry which is preliminary data.</text>
</comment>
<dbReference type="SUPFAM" id="SSF55486">
    <property type="entry name" value="Metalloproteases ('zincins'), catalytic domain"/>
    <property type="match status" value="1"/>
</dbReference>
<proteinExistence type="predicted"/>
<dbReference type="Proteomes" id="UP001596403">
    <property type="component" value="Unassembled WGS sequence"/>
</dbReference>
<evidence type="ECO:0000256" key="2">
    <source>
        <dbReference type="ARBA" id="ARBA00022525"/>
    </source>
</evidence>
<dbReference type="PANTHER" id="PTHR38340:SF1">
    <property type="entry name" value="S-LAYER PROTEIN"/>
    <property type="match status" value="1"/>
</dbReference>
<evidence type="ECO:0000256" key="1">
    <source>
        <dbReference type="ARBA" id="ARBA00004613"/>
    </source>
</evidence>
<dbReference type="InterPro" id="IPR050557">
    <property type="entry name" value="RTX_toxin/Mannuronan_C5-epim"/>
</dbReference>
<dbReference type="PROSITE" id="PS00330">
    <property type="entry name" value="HEMOLYSIN_CALCIUM"/>
    <property type="match status" value="3"/>
</dbReference>
<dbReference type="Pfam" id="PF00353">
    <property type="entry name" value="HemolysinCabind"/>
    <property type="match status" value="3"/>
</dbReference>
<dbReference type="InterPro" id="IPR018511">
    <property type="entry name" value="Hemolysin-typ_Ca-bd_CS"/>
</dbReference>
<name>A0ABW1Z2K1_9RHOB</name>
<evidence type="ECO:0000313" key="3">
    <source>
        <dbReference type="EMBL" id="MFC6643326.1"/>
    </source>
</evidence>
<dbReference type="InterPro" id="IPR001343">
    <property type="entry name" value="Hemolysn_Ca-bd"/>
</dbReference>
<dbReference type="SUPFAM" id="SSF51120">
    <property type="entry name" value="beta-Roll"/>
    <property type="match status" value="3"/>
</dbReference>
<sequence>MAWVFSMVPSGTAHPAAHWKRGLGYQTIAHEVLHGLGLAHPHDTGGSSEIMPGVSAPFNTYGQDGLNQGVYTTMSYNRGFNLGEAGTGTSFDYVYGAEAGPMALDIALLQQAYGANTTTASGNNVYALDRTNGAGTHWHAIWDTGGIDVVRYVGTQDVFIDLRAATLLGEEGGGGYLSRATGIAGGFTIAAGVEIENATGGSGDDTLIGNAGDNILRGGAGADSLIGGAGIDTVDYTGSRGSLRVDLMFADINTNIAEGDTYDSIENLIGSQGFDNLRGTFGDNQIQGMANVDYIFGRRGVDTLEGGIGDDVLFGGVGADMLIGGVHRDRAQYSESLTALVLDLMNSGNNTGEAAGDSYDSIEDLAGGSFADVIYGDLSDNRLFGREGSDQLFGRAGDDYLNGGAHADRLDGGW</sequence>
<accession>A0ABW1Z2K1</accession>
<evidence type="ECO:0000313" key="4">
    <source>
        <dbReference type="Proteomes" id="UP001596403"/>
    </source>
</evidence>
<dbReference type="EMBL" id="JBHSWA010000002">
    <property type="protein sequence ID" value="MFC6643326.1"/>
    <property type="molecule type" value="Genomic_DNA"/>
</dbReference>
<dbReference type="RefSeq" id="WP_386284208.1">
    <property type="nucleotide sequence ID" value="NZ_JBHSWA010000002.1"/>
</dbReference>
<dbReference type="InterPro" id="IPR011049">
    <property type="entry name" value="Serralysin-like_metalloprot_C"/>
</dbReference>